<dbReference type="PANTHER" id="PTHR15629:SF8">
    <property type="entry name" value="DUF500 DOMAIN PROTEIN (AFU_ORTHOLOGUE AFUA_5G07310)"/>
    <property type="match status" value="1"/>
</dbReference>
<evidence type="ECO:0000313" key="3">
    <source>
        <dbReference type="EMBL" id="KAF2721777.1"/>
    </source>
</evidence>
<evidence type="ECO:0000313" key="4">
    <source>
        <dbReference type="Proteomes" id="UP000799441"/>
    </source>
</evidence>
<proteinExistence type="predicted"/>
<evidence type="ECO:0000256" key="1">
    <source>
        <dbReference type="SAM" id="MobiDB-lite"/>
    </source>
</evidence>
<dbReference type="GO" id="GO:0035091">
    <property type="term" value="F:phosphatidylinositol binding"/>
    <property type="evidence" value="ECO:0007669"/>
    <property type="project" value="TreeGrafter"/>
</dbReference>
<accession>A0A9P4QBS7</accession>
<dbReference type="InterPro" id="IPR051702">
    <property type="entry name" value="SH3_domain_YSC84-like"/>
</dbReference>
<organism evidence="3 4">
    <name type="scientific">Polychaeton citri CBS 116435</name>
    <dbReference type="NCBI Taxonomy" id="1314669"/>
    <lineage>
        <taxon>Eukaryota</taxon>
        <taxon>Fungi</taxon>
        <taxon>Dikarya</taxon>
        <taxon>Ascomycota</taxon>
        <taxon>Pezizomycotina</taxon>
        <taxon>Dothideomycetes</taxon>
        <taxon>Dothideomycetidae</taxon>
        <taxon>Capnodiales</taxon>
        <taxon>Capnodiaceae</taxon>
        <taxon>Polychaeton</taxon>
    </lineage>
</organism>
<dbReference type="Pfam" id="PF04366">
    <property type="entry name" value="Ysc84"/>
    <property type="match status" value="1"/>
</dbReference>
<comment type="caution">
    <text evidence="3">The sequence shown here is derived from an EMBL/GenBank/DDBJ whole genome shotgun (WGS) entry which is preliminary data.</text>
</comment>
<keyword evidence="4" id="KW-1185">Reference proteome</keyword>
<sequence length="381" mass="42224">MSRLKAKALGLIDVVKSGEPVLNLDRSVYAETLWPACLEKEIDKAASILRSFFIDGFIVPYRTISMCPQNVVSGCYGLAVFHLLGENLRSPIASGSGIITTRLSDGKWSDASGILVDFDSTFPPGLDVLDVVLVLNDLNSAEALSGPNVNLGKSITIAPGPILRSEAVTNQPPPEIPHNVSVLLYAKGKAELVDLDPKGLSIREYTNGNEQFYGVAGISAREILSGRVKAPSGVSNSLSSTIQVLEEQTHNYMDDPRAVYLEYKGFNANESSFKRLQRYYEDRAEDHSRIFYTFPRSRMSILIIIHKRVQLREFNALLLRFFKEKSDVDQISNENIEIRVTSREETDRRLLDDWNTSLEEGTDQSTGRVDGKEEETGTASG</sequence>
<dbReference type="Proteomes" id="UP000799441">
    <property type="component" value="Unassembled WGS sequence"/>
</dbReference>
<dbReference type="PANTHER" id="PTHR15629">
    <property type="entry name" value="SH3YL1 PROTEIN"/>
    <property type="match status" value="1"/>
</dbReference>
<feature type="region of interest" description="Disordered" evidence="1">
    <location>
        <begin position="351"/>
        <end position="381"/>
    </location>
</feature>
<feature type="domain" description="Ysc84 actin-binding" evidence="2">
    <location>
        <begin position="125"/>
        <end position="242"/>
    </location>
</feature>
<name>A0A9P4QBS7_9PEZI</name>
<dbReference type="OrthoDB" id="10255128at2759"/>
<dbReference type="InterPro" id="IPR007461">
    <property type="entry name" value="Ysc84_actin-binding"/>
</dbReference>
<feature type="compositionally biased region" description="Polar residues" evidence="1">
    <location>
        <begin position="354"/>
        <end position="367"/>
    </location>
</feature>
<dbReference type="AlphaFoldDB" id="A0A9P4QBS7"/>
<dbReference type="EMBL" id="MU003787">
    <property type="protein sequence ID" value="KAF2721777.1"/>
    <property type="molecule type" value="Genomic_DNA"/>
</dbReference>
<protein>
    <recommendedName>
        <fullName evidence="2">Ysc84 actin-binding domain-containing protein</fullName>
    </recommendedName>
</protein>
<reference evidence="3" key="1">
    <citation type="journal article" date="2020" name="Stud. Mycol.">
        <title>101 Dothideomycetes genomes: a test case for predicting lifestyles and emergence of pathogens.</title>
        <authorList>
            <person name="Haridas S."/>
            <person name="Albert R."/>
            <person name="Binder M."/>
            <person name="Bloem J."/>
            <person name="Labutti K."/>
            <person name="Salamov A."/>
            <person name="Andreopoulos B."/>
            <person name="Baker S."/>
            <person name="Barry K."/>
            <person name="Bills G."/>
            <person name="Bluhm B."/>
            <person name="Cannon C."/>
            <person name="Castanera R."/>
            <person name="Culley D."/>
            <person name="Daum C."/>
            <person name="Ezra D."/>
            <person name="Gonzalez J."/>
            <person name="Henrissat B."/>
            <person name="Kuo A."/>
            <person name="Liang C."/>
            <person name="Lipzen A."/>
            <person name="Lutzoni F."/>
            <person name="Magnuson J."/>
            <person name="Mondo S."/>
            <person name="Nolan M."/>
            <person name="Ohm R."/>
            <person name="Pangilinan J."/>
            <person name="Park H.-J."/>
            <person name="Ramirez L."/>
            <person name="Alfaro M."/>
            <person name="Sun H."/>
            <person name="Tritt A."/>
            <person name="Yoshinaga Y."/>
            <person name="Zwiers L.-H."/>
            <person name="Turgeon B."/>
            <person name="Goodwin S."/>
            <person name="Spatafora J."/>
            <person name="Crous P."/>
            <person name="Grigoriev I."/>
        </authorList>
    </citation>
    <scope>NUCLEOTIDE SEQUENCE</scope>
    <source>
        <strain evidence="3">CBS 116435</strain>
    </source>
</reference>
<evidence type="ECO:0000259" key="2">
    <source>
        <dbReference type="Pfam" id="PF04366"/>
    </source>
</evidence>
<gene>
    <name evidence="3" type="ORF">K431DRAFT_312201</name>
</gene>